<reference evidence="1" key="1">
    <citation type="submission" date="2021-03" db="EMBL/GenBank/DDBJ databases">
        <title>Genomic Encyclopedia of Type Strains, Phase IV (KMG-IV): sequencing the most valuable type-strain genomes for metagenomic binning, comparative biology and taxonomic classification.</title>
        <authorList>
            <person name="Goeker M."/>
        </authorList>
    </citation>
    <scope>NUCLEOTIDE SEQUENCE</scope>
    <source>
        <strain evidence="1">DSM 26232</strain>
    </source>
</reference>
<proteinExistence type="predicted"/>
<keyword evidence="2" id="KW-1185">Reference proteome</keyword>
<organism evidence="1 2">
    <name type="scientific">Halolamina salifodinae</name>
    <dbReference type="NCBI Taxonomy" id="1202767"/>
    <lineage>
        <taxon>Archaea</taxon>
        <taxon>Methanobacteriati</taxon>
        <taxon>Methanobacteriota</taxon>
        <taxon>Stenosarchaea group</taxon>
        <taxon>Halobacteria</taxon>
        <taxon>Halobacteriales</taxon>
        <taxon>Haloferacaceae</taxon>
    </lineage>
</organism>
<dbReference type="OrthoDB" id="211576at2157"/>
<dbReference type="RefSeq" id="WP_209492216.1">
    <property type="nucleotide sequence ID" value="NZ_JAGGLC010000005.1"/>
</dbReference>
<evidence type="ECO:0000313" key="1">
    <source>
        <dbReference type="EMBL" id="MBP1987855.1"/>
    </source>
</evidence>
<dbReference type="Proteomes" id="UP000823736">
    <property type="component" value="Unassembled WGS sequence"/>
</dbReference>
<dbReference type="AlphaFoldDB" id="A0A8T4H2K2"/>
<name>A0A8T4H2K2_9EURY</name>
<sequence length="125" mass="14290">MTDTESERAIPDDWAEVERPDSIVEKYDPRAPALFEYDDRDIGVHILPAEPNVAHADTHRWRLGFVRGNRDNLEEAEPILVVHGRENAYHAAHVFMEAYDEYDEHSHDARVEIAKAAARDAVDEA</sequence>
<dbReference type="EMBL" id="JAGGLC010000005">
    <property type="protein sequence ID" value="MBP1987855.1"/>
    <property type="molecule type" value="Genomic_DNA"/>
</dbReference>
<comment type="caution">
    <text evidence="1">The sequence shown here is derived from an EMBL/GenBank/DDBJ whole genome shotgun (WGS) entry which is preliminary data.</text>
</comment>
<accession>A0A8T4H2K2</accession>
<gene>
    <name evidence="1" type="ORF">J2753_002365</name>
</gene>
<protein>
    <submittedName>
        <fullName evidence="1">Uncharacterized protein</fullName>
    </submittedName>
</protein>
<evidence type="ECO:0000313" key="2">
    <source>
        <dbReference type="Proteomes" id="UP000823736"/>
    </source>
</evidence>